<keyword evidence="3" id="KW-1185">Reference proteome</keyword>
<dbReference type="Pfam" id="PF07859">
    <property type="entry name" value="Abhydrolase_3"/>
    <property type="match status" value="1"/>
</dbReference>
<dbReference type="AlphaFoldDB" id="A0AA39X604"/>
<dbReference type="EMBL" id="JAULSU010000002">
    <property type="protein sequence ID" value="KAK0627435.1"/>
    <property type="molecule type" value="Genomic_DNA"/>
</dbReference>
<dbReference type="InterPro" id="IPR050466">
    <property type="entry name" value="Carboxylest/Gibb_receptor"/>
</dbReference>
<evidence type="ECO:0000259" key="1">
    <source>
        <dbReference type="Pfam" id="PF07859"/>
    </source>
</evidence>
<proteinExistence type="predicted"/>
<dbReference type="Proteomes" id="UP001175000">
    <property type="component" value="Unassembled WGS sequence"/>
</dbReference>
<keyword evidence="2" id="KW-0378">Hydrolase</keyword>
<dbReference type="SUPFAM" id="SSF53474">
    <property type="entry name" value="alpha/beta-Hydrolases"/>
    <property type="match status" value="1"/>
</dbReference>
<dbReference type="PANTHER" id="PTHR23024">
    <property type="entry name" value="ARYLACETAMIDE DEACETYLASE"/>
    <property type="match status" value="1"/>
</dbReference>
<feature type="domain" description="Alpha/beta hydrolase fold-3" evidence="1">
    <location>
        <begin position="45"/>
        <end position="175"/>
    </location>
</feature>
<dbReference type="Gene3D" id="3.40.50.1820">
    <property type="entry name" value="alpha/beta hydrolase"/>
    <property type="match status" value="1"/>
</dbReference>
<sequence length="320" mass="34988">MLVDFLAYFNRINLVYKTLDGIPFEAAVLIPKSLTPDPAKSYPVLVHFHGGALIVGTNPDPSFFARWIIELTTTTPAILISPAYRLLPESTGADILDDVSSFFTWLHTSFPSSLRSAFASSPSDSPAPDLSRIAAVGESAGGYLSIQAGLLFNSHAKIRAVGAAYPAQYPDAVAYNARKLGNAEAEKVVDGYLERVKRGEMPMRVSSPWPEGKELVEAMCVTGRHREMMGEDERLSIGGATRIAREGGWDVPPVWVIQGEDDDLVPKAGADFVVGEIREVLPGVPVKYTVEPGPHLLDLECRLDVPWVKEGVEFMQKHWL</sequence>
<protein>
    <submittedName>
        <fullName evidence="2">Alpha/Beta hydrolase protein</fullName>
    </submittedName>
</protein>
<name>A0AA39X604_9PEZI</name>
<organism evidence="2 3">
    <name type="scientific">Immersiella caudata</name>
    <dbReference type="NCBI Taxonomy" id="314043"/>
    <lineage>
        <taxon>Eukaryota</taxon>
        <taxon>Fungi</taxon>
        <taxon>Dikarya</taxon>
        <taxon>Ascomycota</taxon>
        <taxon>Pezizomycotina</taxon>
        <taxon>Sordariomycetes</taxon>
        <taxon>Sordariomycetidae</taxon>
        <taxon>Sordariales</taxon>
        <taxon>Lasiosphaeriaceae</taxon>
        <taxon>Immersiella</taxon>
    </lineage>
</organism>
<dbReference type="InterPro" id="IPR013094">
    <property type="entry name" value="AB_hydrolase_3"/>
</dbReference>
<comment type="caution">
    <text evidence="2">The sequence shown here is derived from an EMBL/GenBank/DDBJ whole genome shotgun (WGS) entry which is preliminary data.</text>
</comment>
<dbReference type="PANTHER" id="PTHR23024:SF339">
    <property type="entry name" value="ALPHA_BETA HYDROLASE FOLD-3 DOMAIN-CONTAINING PROTEIN"/>
    <property type="match status" value="1"/>
</dbReference>
<accession>A0AA39X604</accession>
<evidence type="ECO:0000313" key="3">
    <source>
        <dbReference type="Proteomes" id="UP001175000"/>
    </source>
</evidence>
<reference evidence="2" key="1">
    <citation type="submission" date="2023-06" db="EMBL/GenBank/DDBJ databases">
        <title>Genome-scale phylogeny and comparative genomics of the fungal order Sordariales.</title>
        <authorList>
            <consortium name="Lawrence Berkeley National Laboratory"/>
            <person name="Hensen N."/>
            <person name="Bonometti L."/>
            <person name="Westerberg I."/>
            <person name="Brannstrom I.O."/>
            <person name="Guillou S."/>
            <person name="Cros-Aarteil S."/>
            <person name="Calhoun S."/>
            <person name="Haridas S."/>
            <person name="Kuo A."/>
            <person name="Mondo S."/>
            <person name="Pangilinan J."/>
            <person name="Riley R."/>
            <person name="Labutti K."/>
            <person name="Andreopoulos B."/>
            <person name="Lipzen A."/>
            <person name="Chen C."/>
            <person name="Yanf M."/>
            <person name="Daum C."/>
            <person name="Ng V."/>
            <person name="Clum A."/>
            <person name="Steindorff A."/>
            <person name="Ohm R."/>
            <person name="Martin F."/>
            <person name="Silar P."/>
            <person name="Natvig D."/>
            <person name="Lalanne C."/>
            <person name="Gautier V."/>
            <person name="Ament-Velasquez S.L."/>
            <person name="Kruys A."/>
            <person name="Hutchinson M.I."/>
            <person name="Powell A.J."/>
            <person name="Barry K."/>
            <person name="Miller A.N."/>
            <person name="Grigoriev I.V."/>
            <person name="Debuchy R."/>
            <person name="Gladieux P."/>
            <person name="Thoren M.H."/>
            <person name="Johannesson H."/>
        </authorList>
    </citation>
    <scope>NUCLEOTIDE SEQUENCE</scope>
    <source>
        <strain evidence="2">CBS 606.72</strain>
    </source>
</reference>
<gene>
    <name evidence="2" type="ORF">B0T14DRAFT_579545</name>
</gene>
<evidence type="ECO:0000313" key="2">
    <source>
        <dbReference type="EMBL" id="KAK0627435.1"/>
    </source>
</evidence>
<dbReference type="InterPro" id="IPR029058">
    <property type="entry name" value="AB_hydrolase_fold"/>
</dbReference>
<dbReference type="GO" id="GO:0016787">
    <property type="term" value="F:hydrolase activity"/>
    <property type="evidence" value="ECO:0007669"/>
    <property type="project" value="UniProtKB-KW"/>
</dbReference>